<evidence type="ECO:0000313" key="2">
    <source>
        <dbReference type="EMBL" id="PAV08125.1"/>
    </source>
</evidence>
<dbReference type="RefSeq" id="WP_095608025.1">
    <property type="nucleotide sequence ID" value="NZ_LMVN01000002.1"/>
</dbReference>
<dbReference type="SUPFAM" id="SSF47090">
    <property type="entry name" value="PGBD-like"/>
    <property type="match status" value="1"/>
</dbReference>
<accession>A0A2A2HFJ7</accession>
<name>A0A2A2HFJ7_9EURY</name>
<dbReference type="Proteomes" id="UP000217528">
    <property type="component" value="Unassembled WGS sequence"/>
</dbReference>
<feature type="domain" description="Peptidoglycan binding-like" evidence="1">
    <location>
        <begin position="16"/>
        <end position="68"/>
    </location>
</feature>
<protein>
    <submittedName>
        <fullName evidence="3">Putative peptidoglycan binding domain protein</fullName>
    </submittedName>
</protein>
<sequence length="535" mass="59736">MAIDCKTVNIRKGSIGEDVKTLQTYLSEKKLYTGSIDGKCEKYTVNAIKNLQKKYKNLAVDGVFGPITCITCGINTATPTNTPIDTGWKSPATVSQDSRWDVINPNFGCYEFNNLKAIKVANTSSSAYIPTDGGVKKDYHGPVVYVNNFGFNIPKDATIKEVYVRTCTKCGNGWNEGVQTKLLKLKTTASTTDFGVGKDISIHPKWPLRSWRDTTGGGTPEKWGVQLTPELVNSTNFGFVYQCTGTRGGDHGWIMPRIAFLQMRIVYVKNNTSTTSSPVVTPDFDLEFSFEDSKGNPLVDTGDEKNIYISTDPKDNREFITFVIKYIEKDSNKKYPAGQTPIVNLKSNSLKLSRKKSSTYQTKTLSVKEINATYDSDGKANNRPVYYSRVMISPYITQGECSFTVECGSVKKTFKVPVDVNIDSDTLDISDINLLNFMMDGTQRCIIHSCKFEECKAYAGASYATVNMRDDVYRTNNTHDYASNEASKPCKFKDDFSKCPHRSKDLKACPFTKTKYCYGAGYVDLYAEVNRCKLN</sequence>
<dbReference type="InterPro" id="IPR002477">
    <property type="entry name" value="Peptidoglycan-bd-like"/>
</dbReference>
<gene>
    <name evidence="2" type="ORF">ASJ82_01270</name>
    <name evidence="3" type="ORF">MSCUN_12910</name>
</gene>
<evidence type="ECO:0000313" key="3">
    <source>
        <dbReference type="EMBL" id="PWL07760.1"/>
    </source>
</evidence>
<dbReference type="AlphaFoldDB" id="A0A2A2HFJ7"/>
<evidence type="ECO:0000313" key="5">
    <source>
        <dbReference type="Proteomes" id="UP000246004"/>
    </source>
</evidence>
<comment type="caution">
    <text evidence="2">The sequence shown here is derived from an EMBL/GenBank/DDBJ whole genome shotgun (WGS) entry which is preliminary data.</text>
</comment>
<proteinExistence type="predicted"/>
<dbReference type="EMBL" id="LMVN01000002">
    <property type="protein sequence ID" value="PAV08125.1"/>
    <property type="molecule type" value="Genomic_DNA"/>
</dbReference>
<organism evidence="2 4">
    <name type="scientific">Methanosphaera cuniculi</name>
    <dbReference type="NCBI Taxonomy" id="1077256"/>
    <lineage>
        <taxon>Archaea</taxon>
        <taxon>Methanobacteriati</taxon>
        <taxon>Methanobacteriota</taxon>
        <taxon>Methanomada group</taxon>
        <taxon>Methanobacteria</taxon>
        <taxon>Methanobacteriales</taxon>
        <taxon>Methanobacteriaceae</taxon>
        <taxon>Methanosphaera</taxon>
    </lineage>
</organism>
<dbReference type="InterPro" id="IPR036366">
    <property type="entry name" value="PGBDSf"/>
</dbReference>
<evidence type="ECO:0000313" key="4">
    <source>
        <dbReference type="Proteomes" id="UP000217528"/>
    </source>
</evidence>
<evidence type="ECO:0000259" key="1">
    <source>
        <dbReference type="Pfam" id="PF01471"/>
    </source>
</evidence>
<dbReference type="Gene3D" id="1.10.101.10">
    <property type="entry name" value="PGBD-like superfamily/PGBD"/>
    <property type="match status" value="1"/>
</dbReference>
<keyword evidence="4" id="KW-1185">Reference proteome</keyword>
<reference evidence="3 5" key="1">
    <citation type="submission" date="2016-04" db="EMBL/GenBank/DDBJ databases">
        <title>Genome sequence of Methanosphaera cuniculi DSM 4103.</title>
        <authorList>
            <person name="Poehlein A."/>
            <person name="Seedorf H."/>
            <person name="Daniel R."/>
        </authorList>
    </citation>
    <scope>NUCLEOTIDE SEQUENCE [LARGE SCALE GENOMIC DNA]</scope>
    <source>
        <strain evidence="3 5">DSM 4103</strain>
    </source>
</reference>
<dbReference type="Proteomes" id="UP000246004">
    <property type="component" value="Unassembled WGS sequence"/>
</dbReference>
<dbReference type="InterPro" id="IPR036365">
    <property type="entry name" value="PGBD-like_sf"/>
</dbReference>
<dbReference type="Pfam" id="PF01471">
    <property type="entry name" value="PG_binding_1"/>
    <property type="match status" value="1"/>
</dbReference>
<reference evidence="2 4" key="2">
    <citation type="journal article" date="2017" name="BMC Genomics">
        <title>Genomic analysis of methanogenic archaea reveals a shift towards energy conservation.</title>
        <authorList>
            <person name="Gilmore S.P."/>
            <person name="Henske J.K."/>
            <person name="Sexton J.A."/>
            <person name="Solomon K.V."/>
            <person name="Seppala S."/>
            <person name="Yoo J.I."/>
            <person name="Huyett L.M."/>
            <person name="Pressman A."/>
            <person name="Cogan J.Z."/>
            <person name="Kivenson V."/>
            <person name="Peng X."/>
            <person name="Tan Y."/>
            <person name="Valentine D.L."/>
            <person name="O'Malley M.A."/>
        </authorList>
    </citation>
    <scope>NUCLEOTIDE SEQUENCE [LARGE SCALE GENOMIC DNA]</scope>
    <source>
        <strain evidence="2 4">1R-7</strain>
    </source>
</reference>
<dbReference type="EMBL" id="LWMS01000044">
    <property type="protein sequence ID" value="PWL07760.1"/>
    <property type="molecule type" value="Genomic_DNA"/>
</dbReference>